<feature type="transmembrane region" description="Helical" evidence="8">
    <location>
        <begin position="222"/>
        <end position="244"/>
    </location>
</feature>
<dbReference type="PIRSF" id="PIRSF005355">
    <property type="entry name" value="UBIAD1"/>
    <property type="match status" value="1"/>
</dbReference>
<dbReference type="UniPathway" id="UPA00079"/>
<keyword evidence="3" id="KW-0474">Menaquinone biosynthesis</keyword>
<evidence type="ECO:0000256" key="2">
    <source>
        <dbReference type="ARBA" id="ARBA00004863"/>
    </source>
</evidence>
<comment type="caution">
    <text evidence="9">The sequence shown here is derived from an EMBL/GenBank/DDBJ whole genome shotgun (WGS) entry which is preliminary data.</text>
</comment>
<dbReference type="PATRIC" id="fig|1423796.3.peg.385"/>
<evidence type="ECO:0000256" key="3">
    <source>
        <dbReference type="ARBA" id="ARBA00022428"/>
    </source>
</evidence>
<dbReference type="InterPro" id="IPR000537">
    <property type="entry name" value="UbiA_prenyltransferase"/>
</dbReference>
<evidence type="ECO:0000256" key="8">
    <source>
        <dbReference type="SAM" id="Phobius"/>
    </source>
</evidence>
<feature type="transmembrane region" description="Helical" evidence="8">
    <location>
        <begin position="92"/>
        <end position="111"/>
    </location>
</feature>
<dbReference type="GO" id="GO:0016020">
    <property type="term" value="C:membrane"/>
    <property type="evidence" value="ECO:0007669"/>
    <property type="project" value="UniProtKB-SubCell"/>
</dbReference>
<dbReference type="EMBL" id="AYYI01000015">
    <property type="protein sequence ID" value="KRM99407.1"/>
    <property type="molecule type" value="Genomic_DNA"/>
</dbReference>
<dbReference type="PANTHER" id="PTHR13929:SF0">
    <property type="entry name" value="UBIA PRENYLTRANSFERASE DOMAIN-CONTAINING PROTEIN 1"/>
    <property type="match status" value="1"/>
</dbReference>
<evidence type="ECO:0000256" key="6">
    <source>
        <dbReference type="ARBA" id="ARBA00022989"/>
    </source>
</evidence>
<comment type="subcellular location">
    <subcellularLocation>
        <location evidence="1">Membrane</location>
        <topology evidence="1">Multi-pass membrane protein</topology>
    </subcellularLocation>
</comment>
<dbReference type="OrthoDB" id="9767568at2"/>
<keyword evidence="5 8" id="KW-0812">Transmembrane</keyword>
<dbReference type="PANTHER" id="PTHR13929">
    <property type="entry name" value="1,4-DIHYDROXY-2-NAPHTHOATE OCTAPRENYLTRANSFERASE"/>
    <property type="match status" value="1"/>
</dbReference>
<dbReference type="Gene3D" id="1.10.357.140">
    <property type="entry name" value="UbiA prenyltransferase"/>
    <property type="match status" value="1"/>
</dbReference>
<feature type="transmembrane region" description="Helical" evidence="8">
    <location>
        <begin position="176"/>
        <end position="201"/>
    </location>
</feature>
<dbReference type="RefSeq" id="WP_057873289.1">
    <property type="nucleotide sequence ID" value="NZ_AYYI01000015.1"/>
</dbReference>
<dbReference type="InterPro" id="IPR026046">
    <property type="entry name" value="UBIAD1"/>
</dbReference>
<dbReference type="Pfam" id="PF01040">
    <property type="entry name" value="UbiA"/>
    <property type="match status" value="1"/>
</dbReference>
<evidence type="ECO:0000313" key="9">
    <source>
        <dbReference type="EMBL" id="KRM99407.1"/>
    </source>
</evidence>
<dbReference type="GO" id="GO:0004659">
    <property type="term" value="F:prenyltransferase activity"/>
    <property type="evidence" value="ECO:0007669"/>
    <property type="project" value="InterPro"/>
</dbReference>
<evidence type="ECO:0000313" key="10">
    <source>
        <dbReference type="Proteomes" id="UP000051638"/>
    </source>
</evidence>
<accession>A0A0R2D5N9</accession>
<keyword evidence="6 8" id="KW-1133">Transmembrane helix</keyword>
<feature type="transmembrane region" description="Helical" evidence="8">
    <location>
        <begin position="117"/>
        <end position="135"/>
    </location>
</feature>
<keyword evidence="10" id="KW-1185">Reference proteome</keyword>
<dbReference type="GO" id="GO:0042371">
    <property type="term" value="P:vitamin K biosynthetic process"/>
    <property type="evidence" value="ECO:0007669"/>
    <property type="project" value="TreeGrafter"/>
</dbReference>
<proteinExistence type="predicted"/>
<sequence length="304" mass="34548">MNLSVFLELVEIKAKTASVFPFLLGTFFAWYHYRQLHPVYLLIFFVAMLMFNMAVDANDNYQDYRRATRNEALAFREKTNIIGVHHLNVHHIGWLVFWLTVISAALGLWMVSQTGWPLLWLGLFSYAVGYFYAGGPRPISTTPFGEFFAGITMGFVIFLISVYINTFDVITFNWAFVWPVLLSSGLAVCSIADLLLANNIADEKEDKELGRRTIVYYIGKKSALVLFVGLYVFGFICLLAAVLLGYLPKLTLLTLLTIPIVWRNTKGFLARQIKKITFPLAIKNLFLITLAQVIFMGLGVLINW</sequence>
<dbReference type="CDD" id="cd13962">
    <property type="entry name" value="PT_UbiA_UBIAD1"/>
    <property type="match status" value="1"/>
</dbReference>
<dbReference type="AlphaFoldDB" id="A0A0R2D5N9"/>
<dbReference type="InterPro" id="IPR044878">
    <property type="entry name" value="UbiA_sf"/>
</dbReference>
<keyword evidence="4 9" id="KW-0808">Transferase</keyword>
<evidence type="ECO:0000256" key="7">
    <source>
        <dbReference type="ARBA" id="ARBA00023136"/>
    </source>
</evidence>
<feature type="transmembrane region" description="Helical" evidence="8">
    <location>
        <begin position="39"/>
        <end position="57"/>
    </location>
</feature>
<keyword evidence="7 8" id="KW-0472">Membrane</keyword>
<name>A0A0R2D5N9_9LACO</name>
<dbReference type="NCBIfam" id="NF004752">
    <property type="entry name" value="PRK06080.1-4"/>
    <property type="match status" value="1"/>
</dbReference>
<feature type="transmembrane region" description="Helical" evidence="8">
    <location>
        <begin position="281"/>
        <end position="302"/>
    </location>
</feature>
<feature type="transmembrane region" description="Helical" evidence="8">
    <location>
        <begin position="147"/>
        <end position="164"/>
    </location>
</feature>
<reference evidence="9 10" key="1">
    <citation type="journal article" date="2015" name="Genome Announc.">
        <title>Expanding the biotechnology potential of lactobacilli through comparative genomics of 213 strains and associated genera.</title>
        <authorList>
            <person name="Sun Z."/>
            <person name="Harris H.M."/>
            <person name="McCann A."/>
            <person name="Guo C."/>
            <person name="Argimon S."/>
            <person name="Zhang W."/>
            <person name="Yang X."/>
            <person name="Jeffery I.B."/>
            <person name="Cooney J.C."/>
            <person name="Kagawa T.F."/>
            <person name="Liu W."/>
            <person name="Song Y."/>
            <person name="Salvetti E."/>
            <person name="Wrobel A."/>
            <person name="Rasinkangas P."/>
            <person name="Parkhill J."/>
            <person name="Rea M.C."/>
            <person name="O'Sullivan O."/>
            <person name="Ritari J."/>
            <person name="Douillard F.P."/>
            <person name="Paul Ross R."/>
            <person name="Yang R."/>
            <person name="Briner A.E."/>
            <person name="Felis G.E."/>
            <person name="de Vos W.M."/>
            <person name="Barrangou R."/>
            <person name="Klaenhammer T.R."/>
            <person name="Caufield P.W."/>
            <person name="Cui Y."/>
            <person name="Zhang H."/>
            <person name="O'Toole P.W."/>
        </authorList>
    </citation>
    <scope>NUCLEOTIDE SEQUENCE [LARGE SCALE GENOMIC DNA]</scope>
    <source>
        <strain evidence="9 10">DSM 20253</strain>
    </source>
</reference>
<protein>
    <submittedName>
        <fullName evidence="9">1,4-dihydroxy-2-naphthoate octaprenyltransferase</fullName>
    </submittedName>
</protein>
<evidence type="ECO:0000256" key="1">
    <source>
        <dbReference type="ARBA" id="ARBA00004141"/>
    </source>
</evidence>
<dbReference type="GO" id="GO:0009234">
    <property type="term" value="P:menaquinone biosynthetic process"/>
    <property type="evidence" value="ECO:0007669"/>
    <property type="project" value="UniProtKB-UniPathway"/>
</dbReference>
<dbReference type="Proteomes" id="UP000051638">
    <property type="component" value="Unassembled WGS sequence"/>
</dbReference>
<evidence type="ECO:0000256" key="5">
    <source>
        <dbReference type="ARBA" id="ARBA00022692"/>
    </source>
</evidence>
<evidence type="ECO:0000256" key="4">
    <source>
        <dbReference type="ARBA" id="ARBA00022679"/>
    </source>
</evidence>
<comment type="pathway">
    <text evidence="2">Quinol/quinone metabolism; menaquinone biosynthesis.</text>
</comment>
<dbReference type="STRING" id="1423796.FC24_GL000373"/>
<organism evidence="9 10">
    <name type="scientific">Loigolactobacillus rennini DSM 20253</name>
    <dbReference type="NCBI Taxonomy" id="1423796"/>
    <lineage>
        <taxon>Bacteria</taxon>
        <taxon>Bacillati</taxon>
        <taxon>Bacillota</taxon>
        <taxon>Bacilli</taxon>
        <taxon>Lactobacillales</taxon>
        <taxon>Lactobacillaceae</taxon>
        <taxon>Loigolactobacillus</taxon>
    </lineage>
</organism>
<gene>
    <name evidence="9" type="ORF">FC24_GL000373</name>
</gene>